<evidence type="ECO:0000313" key="3">
    <source>
        <dbReference type="Proteomes" id="UP000765509"/>
    </source>
</evidence>
<reference evidence="2" key="1">
    <citation type="submission" date="2021-03" db="EMBL/GenBank/DDBJ databases">
        <title>Draft genome sequence of rust myrtle Austropuccinia psidii MF-1, a brazilian biotype.</title>
        <authorList>
            <person name="Quecine M.C."/>
            <person name="Pachon D.M.R."/>
            <person name="Bonatelli M.L."/>
            <person name="Correr F.H."/>
            <person name="Franceschini L.M."/>
            <person name="Leite T.F."/>
            <person name="Margarido G.R.A."/>
            <person name="Almeida C.A."/>
            <person name="Ferrarezi J.A."/>
            <person name="Labate C.A."/>
        </authorList>
    </citation>
    <scope>NUCLEOTIDE SEQUENCE</scope>
    <source>
        <strain evidence="2">MF-1</strain>
    </source>
</reference>
<dbReference type="InterPro" id="IPR012337">
    <property type="entry name" value="RNaseH-like_sf"/>
</dbReference>
<evidence type="ECO:0000313" key="2">
    <source>
        <dbReference type="EMBL" id="MBW0568611.1"/>
    </source>
</evidence>
<dbReference type="PANTHER" id="PTHR37984">
    <property type="entry name" value="PROTEIN CBG26694"/>
    <property type="match status" value="1"/>
</dbReference>
<keyword evidence="3" id="KW-1185">Reference proteome</keyword>
<comment type="caution">
    <text evidence="2">The sequence shown here is derived from an EMBL/GenBank/DDBJ whole genome shotgun (WGS) entry which is preliminary data.</text>
</comment>
<feature type="domain" description="Integrase zinc-binding" evidence="1">
    <location>
        <begin position="1"/>
        <end position="40"/>
    </location>
</feature>
<dbReference type="EMBL" id="AVOT02082947">
    <property type="protein sequence ID" value="MBW0568611.1"/>
    <property type="molecule type" value="Genomic_DNA"/>
</dbReference>
<dbReference type="PANTHER" id="PTHR37984:SF5">
    <property type="entry name" value="PROTEIN NYNRIN-LIKE"/>
    <property type="match status" value="1"/>
</dbReference>
<dbReference type="InterPro" id="IPR050951">
    <property type="entry name" value="Retrovirus_Pol_polyprotein"/>
</dbReference>
<sequence length="122" mass="14278">MQEFHDCPYMGHMSEYRTKERVTSTAWWPTWEQELSEYTKLVKDGKRQMGNMRRRLVPGGKENYNACLIIADRFSKSMRCLPCHKEDTVINTALSFWNNIISTCGVPKIISSDMDPKFTSEF</sequence>
<evidence type="ECO:0000259" key="1">
    <source>
        <dbReference type="Pfam" id="PF17921"/>
    </source>
</evidence>
<dbReference type="Proteomes" id="UP000765509">
    <property type="component" value="Unassembled WGS sequence"/>
</dbReference>
<gene>
    <name evidence="2" type="ORF">O181_108326</name>
</gene>
<dbReference type="Gene3D" id="3.30.420.10">
    <property type="entry name" value="Ribonuclease H-like superfamily/Ribonuclease H"/>
    <property type="match status" value="1"/>
</dbReference>
<name>A0A9Q3PPW5_9BASI</name>
<dbReference type="GO" id="GO:0003676">
    <property type="term" value="F:nucleic acid binding"/>
    <property type="evidence" value="ECO:0007669"/>
    <property type="project" value="InterPro"/>
</dbReference>
<protein>
    <recommendedName>
        <fullName evidence="1">Integrase zinc-binding domain-containing protein</fullName>
    </recommendedName>
</protein>
<organism evidence="2 3">
    <name type="scientific">Austropuccinia psidii MF-1</name>
    <dbReference type="NCBI Taxonomy" id="1389203"/>
    <lineage>
        <taxon>Eukaryota</taxon>
        <taxon>Fungi</taxon>
        <taxon>Dikarya</taxon>
        <taxon>Basidiomycota</taxon>
        <taxon>Pucciniomycotina</taxon>
        <taxon>Pucciniomycetes</taxon>
        <taxon>Pucciniales</taxon>
        <taxon>Sphaerophragmiaceae</taxon>
        <taxon>Austropuccinia</taxon>
    </lineage>
</organism>
<proteinExistence type="predicted"/>
<accession>A0A9Q3PPW5</accession>
<dbReference type="Pfam" id="PF17921">
    <property type="entry name" value="Integrase_H2C2"/>
    <property type="match status" value="1"/>
</dbReference>
<dbReference type="InterPro" id="IPR041588">
    <property type="entry name" value="Integrase_H2C2"/>
</dbReference>
<dbReference type="SUPFAM" id="SSF53098">
    <property type="entry name" value="Ribonuclease H-like"/>
    <property type="match status" value="1"/>
</dbReference>
<dbReference type="AlphaFoldDB" id="A0A9Q3PPW5"/>
<dbReference type="InterPro" id="IPR036397">
    <property type="entry name" value="RNaseH_sf"/>
</dbReference>